<keyword evidence="1" id="KW-0812">Transmembrane</keyword>
<feature type="transmembrane region" description="Helical" evidence="1">
    <location>
        <begin position="36"/>
        <end position="57"/>
    </location>
</feature>
<keyword evidence="1" id="KW-0472">Membrane</keyword>
<dbReference type="EMBL" id="JACJLA010000001">
    <property type="protein sequence ID" value="MBM6911744.1"/>
    <property type="molecule type" value="Genomic_DNA"/>
</dbReference>
<dbReference type="Pfam" id="PF09512">
    <property type="entry name" value="ThiW"/>
    <property type="match status" value="1"/>
</dbReference>
<name>A0ABS2GC76_9FIRM</name>
<organism evidence="2 3">
    <name type="scientific">Veillonella magna</name>
    <dbReference type="NCBI Taxonomy" id="464322"/>
    <lineage>
        <taxon>Bacteria</taxon>
        <taxon>Bacillati</taxon>
        <taxon>Bacillota</taxon>
        <taxon>Negativicutes</taxon>
        <taxon>Veillonellales</taxon>
        <taxon>Veillonellaceae</taxon>
        <taxon>Veillonella</taxon>
    </lineage>
</organism>
<protein>
    <submittedName>
        <fullName evidence="2">Energy coupling factor transporter S component ThiW</fullName>
    </submittedName>
</protein>
<accession>A0ABS2GC76</accession>
<dbReference type="NCBIfam" id="TIGR02359">
    <property type="entry name" value="thiW"/>
    <property type="match status" value="1"/>
</dbReference>
<keyword evidence="1" id="KW-1133">Transmembrane helix</keyword>
<comment type="caution">
    <text evidence="2">The sequence shown here is derived from an EMBL/GenBank/DDBJ whole genome shotgun (WGS) entry which is preliminary data.</text>
</comment>
<feature type="transmembrane region" description="Helical" evidence="1">
    <location>
        <begin position="69"/>
        <end position="87"/>
    </location>
</feature>
<dbReference type="PIRSF" id="PIRSF024534">
    <property type="entry name" value="ThiW"/>
    <property type="match status" value="1"/>
</dbReference>
<dbReference type="RefSeq" id="WP_205087089.1">
    <property type="nucleotide sequence ID" value="NZ_JACJLA010000001.1"/>
</dbReference>
<keyword evidence="3" id="KW-1185">Reference proteome</keyword>
<feature type="transmembrane region" description="Helical" evidence="1">
    <location>
        <begin position="124"/>
        <end position="149"/>
    </location>
</feature>
<evidence type="ECO:0000313" key="3">
    <source>
        <dbReference type="Proteomes" id="UP000707138"/>
    </source>
</evidence>
<proteinExistence type="predicted"/>
<reference evidence="2 3" key="1">
    <citation type="journal article" date="2021" name="Sci. Rep.">
        <title>The distribution of antibiotic resistance genes in chicken gut microbiota commensals.</title>
        <authorList>
            <person name="Juricova H."/>
            <person name="Matiasovicova J."/>
            <person name="Kubasova T."/>
            <person name="Cejkova D."/>
            <person name="Rychlik I."/>
        </authorList>
    </citation>
    <scope>NUCLEOTIDE SEQUENCE [LARGE SCALE GENOMIC DNA]</scope>
    <source>
        <strain evidence="2 3">An537</strain>
    </source>
</reference>
<dbReference type="Gene3D" id="1.10.1760.20">
    <property type="match status" value="1"/>
</dbReference>
<feature type="transmembrane region" description="Helical" evidence="1">
    <location>
        <begin position="99"/>
        <end position="118"/>
    </location>
</feature>
<dbReference type="Proteomes" id="UP000707138">
    <property type="component" value="Unassembled WGS sequence"/>
</dbReference>
<dbReference type="InterPro" id="IPR012652">
    <property type="entry name" value="ThiW"/>
</dbReference>
<feature type="transmembrane region" description="Helical" evidence="1">
    <location>
        <begin position="6"/>
        <end position="24"/>
    </location>
</feature>
<gene>
    <name evidence="2" type="primary">thiW</name>
    <name evidence="2" type="ORF">H6A01_00195</name>
</gene>
<evidence type="ECO:0000256" key="1">
    <source>
        <dbReference type="SAM" id="Phobius"/>
    </source>
</evidence>
<evidence type="ECO:0000313" key="2">
    <source>
        <dbReference type="EMBL" id="MBM6911744.1"/>
    </source>
</evidence>
<sequence length="165" mass="17393">MKKSIIAAMFIAIGVALSTFHVTIGGAKIFPVQHMINVILAVLVGARYNVSAAFGTSCLRNLLGMGSPLAFPGSMVGAFLAGLTYRYTNNIVLTACAEVVGTGIIGAIISYPIAAFLLGKEMAIMTLIISFTASTAAGSFMAVLILYVLERKGMLERLRHGLYSL</sequence>